<sequence length="259" mass="30447">MELQFKISFIAFFAFFLHNTENIKKIQTEKISQITASNNYHFGGSVNFEFYSDSTYAFIHVKNQLNNNKQEKFEGSCFLKNDTLYFKPIKFSFNESKKAVIKNNFIEFVDGKSPLKIEITKNIFQKKAALDLTKHKDYTFFTFDPKFYGYYFDYKPNIIKAYDLNQKELTEVDQILKKCFSKNALLLKKINQYVKQCIVIINEKQEKEVLINCYCKDSWIEAEYKYSLIDMSDGGNCNISVRINLNKHNYSKLNIAGEA</sequence>
<accession>A0ABW4H8S5</accession>
<keyword evidence="2" id="KW-1185">Reference proteome</keyword>
<comment type="caution">
    <text evidence="1">The sequence shown here is derived from an EMBL/GenBank/DDBJ whole genome shotgun (WGS) entry which is preliminary data.</text>
</comment>
<evidence type="ECO:0000313" key="2">
    <source>
        <dbReference type="Proteomes" id="UP001597138"/>
    </source>
</evidence>
<evidence type="ECO:0000313" key="1">
    <source>
        <dbReference type="EMBL" id="MFD1601809.1"/>
    </source>
</evidence>
<dbReference type="Proteomes" id="UP001597138">
    <property type="component" value="Unassembled WGS sequence"/>
</dbReference>
<organism evidence="1 2">
    <name type="scientific">Flavobacterium artemisiae</name>
    <dbReference type="NCBI Taxonomy" id="2126556"/>
    <lineage>
        <taxon>Bacteria</taxon>
        <taxon>Pseudomonadati</taxon>
        <taxon>Bacteroidota</taxon>
        <taxon>Flavobacteriia</taxon>
        <taxon>Flavobacteriales</taxon>
        <taxon>Flavobacteriaceae</taxon>
        <taxon>Flavobacterium</taxon>
    </lineage>
</organism>
<name>A0ABW4H8S5_9FLAO</name>
<gene>
    <name evidence="1" type="ORF">ACFSC2_03555</name>
</gene>
<dbReference type="EMBL" id="JBHUDZ010000002">
    <property type="protein sequence ID" value="MFD1601809.1"/>
    <property type="molecule type" value="Genomic_DNA"/>
</dbReference>
<dbReference type="RefSeq" id="WP_379816239.1">
    <property type="nucleotide sequence ID" value="NZ_JBHUDZ010000002.1"/>
</dbReference>
<reference evidence="2" key="1">
    <citation type="journal article" date="2019" name="Int. J. Syst. Evol. Microbiol.">
        <title>The Global Catalogue of Microorganisms (GCM) 10K type strain sequencing project: providing services to taxonomists for standard genome sequencing and annotation.</title>
        <authorList>
            <consortium name="The Broad Institute Genomics Platform"/>
            <consortium name="The Broad Institute Genome Sequencing Center for Infectious Disease"/>
            <person name="Wu L."/>
            <person name="Ma J."/>
        </authorList>
    </citation>
    <scope>NUCLEOTIDE SEQUENCE [LARGE SCALE GENOMIC DNA]</scope>
    <source>
        <strain evidence="2">CCUG 70865</strain>
    </source>
</reference>
<proteinExistence type="predicted"/>
<protein>
    <submittedName>
        <fullName evidence="1">Uncharacterized protein</fullName>
    </submittedName>
</protein>